<protein>
    <submittedName>
        <fullName evidence="1">Uncharacterized protein</fullName>
    </submittedName>
</protein>
<comment type="caution">
    <text evidence="1">The sequence shown here is derived from an EMBL/GenBank/DDBJ whole genome shotgun (WGS) entry which is preliminary data.</text>
</comment>
<accession>A0A8X6X674</accession>
<dbReference type="OrthoDB" id="6436246at2759"/>
<reference evidence="1" key="1">
    <citation type="submission" date="2020-08" db="EMBL/GenBank/DDBJ databases">
        <title>Multicomponent nature underlies the extraordinary mechanical properties of spider dragline silk.</title>
        <authorList>
            <person name="Kono N."/>
            <person name="Nakamura H."/>
            <person name="Mori M."/>
            <person name="Yoshida Y."/>
            <person name="Ohtoshi R."/>
            <person name="Malay A.D."/>
            <person name="Moran D.A.P."/>
            <person name="Tomita M."/>
            <person name="Numata K."/>
            <person name="Arakawa K."/>
        </authorList>
    </citation>
    <scope>NUCLEOTIDE SEQUENCE</scope>
</reference>
<keyword evidence="2" id="KW-1185">Reference proteome</keyword>
<evidence type="ECO:0000313" key="1">
    <source>
        <dbReference type="EMBL" id="GFY47753.1"/>
    </source>
</evidence>
<dbReference type="AlphaFoldDB" id="A0A8X6X674"/>
<dbReference type="Proteomes" id="UP000886998">
    <property type="component" value="Unassembled WGS sequence"/>
</dbReference>
<evidence type="ECO:0000313" key="2">
    <source>
        <dbReference type="Proteomes" id="UP000886998"/>
    </source>
</evidence>
<proteinExistence type="predicted"/>
<organism evidence="1 2">
    <name type="scientific">Trichonephila inaurata madagascariensis</name>
    <dbReference type="NCBI Taxonomy" id="2747483"/>
    <lineage>
        <taxon>Eukaryota</taxon>
        <taxon>Metazoa</taxon>
        <taxon>Ecdysozoa</taxon>
        <taxon>Arthropoda</taxon>
        <taxon>Chelicerata</taxon>
        <taxon>Arachnida</taxon>
        <taxon>Araneae</taxon>
        <taxon>Araneomorphae</taxon>
        <taxon>Entelegynae</taxon>
        <taxon>Araneoidea</taxon>
        <taxon>Nephilidae</taxon>
        <taxon>Trichonephila</taxon>
        <taxon>Trichonephila inaurata</taxon>
    </lineage>
</organism>
<dbReference type="EMBL" id="BMAV01006099">
    <property type="protein sequence ID" value="GFY47753.1"/>
    <property type="molecule type" value="Genomic_DNA"/>
</dbReference>
<name>A0A8X6X674_9ARAC</name>
<gene>
    <name evidence="1" type="primary">AVEN_196258_1</name>
    <name evidence="1" type="ORF">TNIN_103761</name>
</gene>
<sequence>MEVADDSNYTANNEQSINNYDDKFISFYYEAIRKLIDIEDRTIASYLKRYFKIFDKYSKRLCKENLAIVKEDFDDDYSTVVNLLKDSLYYRIAYVYRCSAFLSSAVAFHFENSLKIIPDYFQRLLKKKSLKICSLGGGPASDIVAIVTVLESLAEKVGILLDFRVTIIDFDMRWKNTCYTVLSCLEQFQNATWKISFIKEDLTNWKSYTSKTTAAMQEADIVSMVMFLSELKPMKSIQEKTMKVRINLF</sequence>